<dbReference type="RefSeq" id="WP_190203754.1">
    <property type="nucleotide sequence ID" value="NZ_BNBI01000003.1"/>
</dbReference>
<proteinExistence type="inferred from homology"/>
<evidence type="ECO:0000259" key="3">
    <source>
        <dbReference type="Pfam" id="PF16861"/>
    </source>
</evidence>
<dbReference type="Gene3D" id="3.30.420.40">
    <property type="match status" value="1"/>
</dbReference>
<accession>A0A919DZQ6</accession>
<dbReference type="Gene3D" id="3.90.870.20">
    <property type="entry name" value="Carbamoyltransferase, C-terminal domain"/>
    <property type="match status" value="1"/>
</dbReference>
<evidence type="ECO:0000256" key="1">
    <source>
        <dbReference type="ARBA" id="ARBA00006129"/>
    </source>
</evidence>
<evidence type="ECO:0000313" key="5">
    <source>
        <dbReference type="Proteomes" id="UP000630718"/>
    </source>
</evidence>
<gene>
    <name evidence="4" type="ORF">GCM10018772_18450</name>
</gene>
<feature type="domain" description="Carbamoyltransferase" evidence="2">
    <location>
        <begin position="57"/>
        <end position="298"/>
    </location>
</feature>
<dbReference type="Pfam" id="PF02543">
    <property type="entry name" value="Carbam_trans_N"/>
    <property type="match status" value="1"/>
</dbReference>
<feature type="domain" description="Carbamoyltransferase C-terminal" evidence="3">
    <location>
        <begin position="355"/>
        <end position="523"/>
    </location>
</feature>
<evidence type="ECO:0000313" key="4">
    <source>
        <dbReference type="EMBL" id="GHE94697.1"/>
    </source>
</evidence>
<protein>
    <recommendedName>
        <fullName evidence="6">Carbamoyltransferase</fullName>
    </recommendedName>
</protein>
<dbReference type="InterPro" id="IPR031730">
    <property type="entry name" value="Carbam_trans_C"/>
</dbReference>
<organism evidence="4 5">
    <name type="scientific">Streptomyces fumanus</name>
    <dbReference type="NCBI Taxonomy" id="67302"/>
    <lineage>
        <taxon>Bacteria</taxon>
        <taxon>Bacillati</taxon>
        <taxon>Actinomycetota</taxon>
        <taxon>Actinomycetes</taxon>
        <taxon>Kitasatosporales</taxon>
        <taxon>Streptomycetaceae</taxon>
        <taxon>Streptomyces</taxon>
    </lineage>
</organism>
<dbReference type="InterPro" id="IPR051338">
    <property type="entry name" value="NodU/CmcH_Carbamoyltrnsfr"/>
</dbReference>
<sequence length="528" mass="57955">MLLPDGGIVALASERVGERRKHSWDPRPAYYHLRSLPAYQPYFGGPGDQFVDNVDGLHVDDHHRNHAASAFHGSGFEQAAVLVVDGQGFCGDRLVTTSIWAGTAAGLHLVEEQADPGGVFAARSIGHFYSAVGALAGMGRLHDEGKTMALAAYGRPSRFLDRLRVFAGTEEDGGYRIDPRFTTTVLANTLGRQYYGWSAPSPEDQALWDDLVAARARPPMAGCFDQDDMDIAYAGQVILEEIVLGLARRAHRLTGSTRLCLAGGVALNCVANGRVAGDGPFEELFVVCAPGDDGQAVGKLFLDVKRRALPVDTTMHTAYYGPEYSAAQIELAVREAGASVVCVRMDDSDLLPEVATRLSNGEVIGWWQGRSELGPRALGHRSILADPRRPWMRDHINSSVKEREWFRPLAPMTVEERAGEFFELDQPSPFMARAVKVRPGVRALIPAVTHVDGTARVQTLRRSQDPRCYELLERFDERAGVPILLNTSFNRRDEPLVETPSDACRAFLDMNLDALVLEDRLLVKQGAR</sequence>
<comment type="similarity">
    <text evidence="1">Belongs to the NodU/CmcH family.</text>
</comment>
<dbReference type="PANTHER" id="PTHR34847:SF1">
    <property type="entry name" value="NODULATION PROTEIN U"/>
    <property type="match status" value="1"/>
</dbReference>
<name>A0A919DZQ6_9ACTN</name>
<dbReference type="InterPro" id="IPR038152">
    <property type="entry name" value="Carbam_trans_C_sf"/>
</dbReference>
<keyword evidence="5" id="KW-1185">Reference proteome</keyword>
<dbReference type="EMBL" id="BNBI01000003">
    <property type="protein sequence ID" value="GHE94697.1"/>
    <property type="molecule type" value="Genomic_DNA"/>
</dbReference>
<dbReference type="Proteomes" id="UP000630718">
    <property type="component" value="Unassembled WGS sequence"/>
</dbReference>
<dbReference type="Pfam" id="PF16861">
    <property type="entry name" value="Carbam_trans_C"/>
    <property type="match status" value="1"/>
</dbReference>
<dbReference type="InterPro" id="IPR003696">
    <property type="entry name" value="Carbtransf_dom"/>
</dbReference>
<evidence type="ECO:0000259" key="2">
    <source>
        <dbReference type="Pfam" id="PF02543"/>
    </source>
</evidence>
<dbReference type="PANTHER" id="PTHR34847">
    <property type="entry name" value="NODULATION PROTEIN U"/>
    <property type="match status" value="1"/>
</dbReference>
<dbReference type="GO" id="GO:0003824">
    <property type="term" value="F:catalytic activity"/>
    <property type="evidence" value="ECO:0007669"/>
    <property type="project" value="InterPro"/>
</dbReference>
<dbReference type="AlphaFoldDB" id="A0A919DZQ6"/>
<evidence type="ECO:0008006" key="6">
    <source>
        <dbReference type="Google" id="ProtNLM"/>
    </source>
</evidence>
<comment type="caution">
    <text evidence="4">The sequence shown here is derived from an EMBL/GenBank/DDBJ whole genome shotgun (WGS) entry which is preliminary data.</text>
</comment>
<reference evidence="4" key="1">
    <citation type="journal article" date="2014" name="Int. J. Syst. Evol. Microbiol.">
        <title>Complete genome sequence of Corynebacterium casei LMG S-19264T (=DSM 44701T), isolated from a smear-ripened cheese.</title>
        <authorList>
            <consortium name="US DOE Joint Genome Institute (JGI-PGF)"/>
            <person name="Walter F."/>
            <person name="Albersmeier A."/>
            <person name="Kalinowski J."/>
            <person name="Ruckert C."/>
        </authorList>
    </citation>
    <scope>NUCLEOTIDE SEQUENCE</scope>
    <source>
        <strain evidence="4">JCM 4477</strain>
    </source>
</reference>
<reference evidence="4" key="2">
    <citation type="submission" date="2020-09" db="EMBL/GenBank/DDBJ databases">
        <authorList>
            <person name="Sun Q."/>
            <person name="Ohkuma M."/>
        </authorList>
    </citation>
    <scope>NUCLEOTIDE SEQUENCE</scope>
    <source>
        <strain evidence="4">JCM 4477</strain>
    </source>
</reference>